<dbReference type="Gene3D" id="2.120.10.30">
    <property type="entry name" value="TolB, C-terminal domain"/>
    <property type="match status" value="1"/>
</dbReference>
<dbReference type="Pfam" id="PF00691">
    <property type="entry name" value="OmpA"/>
    <property type="match status" value="1"/>
</dbReference>
<dbReference type="SUPFAM" id="SSF82171">
    <property type="entry name" value="DPP6 N-terminal domain-like"/>
    <property type="match status" value="1"/>
</dbReference>
<dbReference type="PRINTS" id="PR01021">
    <property type="entry name" value="OMPADOMAIN"/>
</dbReference>
<dbReference type="InterPro" id="IPR011990">
    <property type="entry name" value="TPR-like_helical_dom_sf"/>
</dbReference>
<dbReference type="InterPro" id="IPR019734">
    <property type="entry name" value="TPR_rpt"/>
</dbReference>
<evidence type="ECO:0000313" key="8">
    <source>
        <dbReference type="Proteomes" id="UP001065174"/>
    </source>
</evidence>
<keyword evidence="4" id="KW-0802">TPR repeat</keyword>
<evidence type="ECO:0000256" key="5">
    <source>
        <dbReference type="PROSITE-ProRule" id="PRU00473"/>
    </source>
</evidence>
<dbReference type="RefSeq" id="WP_262310132.1">
    <property type="nucleotide sequence ID" value="NZ_CP106679.1"/>
</dbReference>
<dbReference type="CDD" id="cd07185">
    <property type="entry name" value="OmpA_C-like"/>
    <property type="match status" value="1"/>
</dbReference>
<dbReference type="PROSITE" id="PS51123">
    <property type="entry name" value="OMPA_2"/>
    <property type="match status" value="1"/>
</dbReference>
<dbReference type="InterPro" id="IPR036737">
    <property type="entry name" value="OmpA-like_sf"/>
</dbReference>
<dbReference type="InterPro" id="IPR011042">
    <property type="entry name" value="6-blade_b-propeller_TolB-like"/>
</dbReference>
<dbReference type="InterPro" id="IPR006665">
    <property type="entry name" value="OmpA-like"/>
</dbReference>
<evidence type="ECO:0000313" key="7">
    <source>
        <dbReference type="EMBL" id="UXP32697.1"/>
    </source>
</evidence>
<dbReference type="Proteomes" id="UP001065174">
    <property type="component" value="Chromosome"/>
</dbReference>
<dbReference type="EMBL" id="CP106679">
    <property type="protein sequence ID" value="UXP32697.1"/>
    <property type="molecule type" value="Genomic_DNA"/>
</dbReference>
<keyword evidence="2 5" id="KW-0472">Membrane</keyword>
<organism evidence="7 8">
    <name type="scientific">Reichenbachiella agarivorans</name>
    <dbReference type="NCBI Taxonomy" id="2979464"/>
    <lineage>
        <taxon>Bacteria</taxon>
        <taxon>Pseudomonadati</taxon>
        <taxon>Bacteroidota</taxon>
        <taxon>Cytophagia</taxon>
        <taxon>Cytophagales</taxon>
        <taxon>Reichenbachiellaceae</taxon>
        <taxon>Reichenbachiella</taxon>
    </lineage>
</organism>
<dbReference type="Gene3D" id="3.30.1330.60">
    <property type="entry name" value="OmpA-like domain"/>
    <property type="match status" value="1"/>
</dbReference>
<keyword evidence="3" id="KW-0998">Cell outer membrane</keyword>
<dbReference type="PANTHER" id="PTHR30329">
    <property type="entry name" value="STATOR ELEMENT OF FLAGELLAR MOTOR COMPLEX"/>
    <property type="match status" value="1"/>
</dbReference>
<proteinExistence type="predicted"/>
<evidence type="ECO:0000256" key="1">
    <source>
        <dbReference type="ARBA" id="ARBA00004442"/>
    </source>
</evidence>
<protein>
    <submittedName>
        <fullName evidence="7">OmpA family protein</fullName>
    </submittedName>
</protein>
<dbReference type="PROSITE" id="PS50005">
    <property type="entry name" value="TPR"/>
    <property type="match status" value="1"/>
</dbReference>
<dbReference type="Gene3D" id="1.25.40.10">
    <property type="entry name" value="Tetratricopeptide repeat domain"/>
    <property type="match status" value="1"/>
</dbReference>
<sequence length="634" mass="72020">MSIPLTYSQYTSYHTKDKRALNDYEEARQLLKRAQFREAMEPLKDAVKRDPDFIEVWLALGSASARLGWDSLSFVYFKKAIQIDPDYKKSKYAYQAIGEQFYRQSVYDSAAAYLEHYLRTVPDDPEKEKLSKSLIFNCRFAMKAIEHPFDYNIQELPAHVNSFQLQYFPALSVDNQRIYFTRRVGLNNSDDEDIYYCDLDSMTGGWTIPQSISGNINSDGNEGAASVSADGRTLVFTSCDGRGGYGSCDIYTAQKVGDVWSKPMNIGKNINSAAWEAQPSLSADGRTILFVSNRRGGQGGKDLWISTKDRNGEWQPAFNLGKRINTAKDEISPFLHANGETIYFASNGLEGMGGLDIYMSEIERDSLWKVPINLGYPLNDANDQVSLYIASDGKTGVYTIEKETKRGFQSKLYAFDLPDSFQVTRQSAYLKGTVVDKESKRPLASKIQVYKLSDENYFSQLESDASNGEYTLVLTEGYRYGVYVTCEGYMFMDFSFTLNELKSFDQNLLNIEMQPIKVGASSRLGNIFFDHDDFNLKPESISELRVVYYFLKNNPKVRMEIAGHSDQQGSENYNMKLSTQRAKTVYDFLINKGVRSTQLSYKGYGESQPLTIENDSNDMSKNRRIEFLVLEIGQ</sequence>
<gene>
    <name evidence="7" type="ORF">N6H18_01810</name>
</gene>
<dbReference type="InterPro" id="IPR050330">
    <property type="entry name" value="Bact_OuterMem_StrucFunc"/>
</dbReference>
<name>A0ABY6CQB5_9BACT</name>
<dbReference type="InterPro" id="IPR006664">
    <property type="entry name" value="OMP_bac"/>
</dbReference>
<comment type="subcellular location">
    <subcellularLocation>
        <location evidence="1">Cell outer membrane</location>
    </subcellularLocation>
</comment>
<dbReference type="SUPFAM" id="SSF103088">
    <property type="entry name" value="OmpA-like"/>
    <property type="match status" value="1"/>
</dbReference>
<feature type="repeat" description="TPR" evidence="4">
    <location>
        <begin position="54"/>
        <end position="87"/>
    </location>
</feature>
<evidence type="ECO:0000259" key="6">
    <source>
        <dbReference type="PROSITE" id="PS51123"/>
    </source>
</evidence>
<keyword evidence="8" id="KW-1185">Reference proteome</keyword>
<evidence type="ECO:0000256" key="3">
    <source>
        <dbReference type="ARBA" id="ARBA00023237"/>
    </source>
</evidence>
<dbReference type="SUPFAM" id="SSF48452">
    <property type="entry name" value="TPR-like"/>
    <property type="match status" value="1"/>
</dbReference>
<evidence type="ECO:0000256" key="2">
    <source>
        <dbReference type="ARBA" id="ARBA00023136"/>
    </source>
</evidence>
<accession>A0ABY6CQB5</accession>
<feature type="domain" description="OmpA-like" evidence="6">
    <location>
        <begin position="516"/>
        <end position="633"/>
    </location>
</feature>
<dbReference type="Pfam" id="PF07676">
    <property type="entry name" value="PD40"/>
    <property type="match status" value="4"/>
</dbReference>
<dbReference type="PANTHER" id="PTHR30329:SF21">
    <property type="entry name" value="LIPOPROTEIN YIAD-RELATED"/>
    <property type="match status" value="1"/>
</dbReference>
<dbReference type="InterPro" id="IPR011659">
    <property type="entry name" value="WD40"/>
</dbReference>
<evidence type="ECO:0000256" key="4">
    <source>
        <dbReference type="PROSITE-ProRule" id="PRU00339"/>
    </source>
</evidence>
<reference evidence="7" key="1">
    <citation type="submission" date="2022-09" db="EMBL/GenBank/DDBJ databases">
        <title>Comparative genomics and taxonomic characterization of three novel marine species of genus Reichenbachiella exhibiting antioxidant and polysaccharide degradation activities.</title>
        <authorList>
            <person name="Muhammad N."/>
            <person name="Lee Y.-J."/>
            <person name="Ko J."/>
            <person name="Kim S.-G."/>
        </authorList>
    </citation>
    <scope>NUCLEOTIDE SEQUENCE</scope>
    <source>
        <strain evidence="7">BKB1-1</strain>
    </source>
</reference>